<reference evidence="4 5" key="1">
    <citation type="submission" date="2020-07" db="EMBL/GenBank/DDBJ databases">
        <title>Exploring microbial biodiversity for novel pathways involved in the catabolism of aromatic compounds derived from lignin.</title>
        <authorList>
            <person name="Elkins J."/>
        </authorList>
    </citation>
    <scope>NUCLEOTIDE SEQUENCE [LARGE SCALE GENOMIC DNA]</scope>
    <source>
        <strain evidence="4 5">H2C3C</strain>
    </source>
</reference>
<feature type="compositionally biased region" description="Low complexity" evidence="2">
    <location>
        <begin position="363"/>
        <end position="374"/>
    </location>
</feature>
<dbReference type="EMBL" id="JACCAS010000002">
    <property type="protein sequence ID" value="NYH26069.1"/>
    <property type="molecule type" value="Genomic_DNA"/>
</dbReference>
<organism evidence="4 5">
    <name type="scientific">Paraburkholderia bryophila</name>
    <dbReference type="NCBI Taxonomy" id="420952"/>
    <lineage>
        <taxon>Bacteria</taxon>
        <taxon>Pseudomonadati</taxon>
        <taxon>Pseudomonadota</taxon>
        <taxon>Betaproteobacteria</taxon>
        <taxon>Burkholderiales</taxon>
        <taxon>Burkholderiaceae</taxon>
        <taxon>Paraburkholderia</taxon>
    </lineage>
</organism>
<feature type="coiled-coil region" evidence="1">
    <location>
        <begin position="215"/>
        <end position="330"/>
    </location>
</feature>
<protein>
    <submittedName>
        <fullName evidence="4">Uncharacterized protein</fullName>
    </submittedName>
</protein>
<gene>
    <name evidence="4" type="ORF">GGD40_005640</name>
</gene>
<feature type="region of interest" description="Disordered" evidence="2">
    <location>
        <begin position="363"/>
        <end position="425"/>
    </location>
</feature>
<sequence length="425" mass="46984">MAVEHPWAYVNKTGPAYVSATHERTARIPHGGKSLEKTYWSAHKSGSRWPMEHVVLKTGTTFFKYKNKADATKGGPGESLSHRLFKEAISRITGTQLKLKNFGEHQIQIQAGATEKEIVFDDGKYFADAYLRFTSATNLALRWEGEVYVEVHHKHAVPVEKQRQLRELGIPVVEVKLPEFFEYRHESDSTAKHEEEHVAWICRTLQQGGFLAGTVISDRRSKELLEEMVRELEQQLLAANADRKEMQDAYKKRLEKAEEEVARLTQDTVNQRTRANQLVTRVANQEGELTDARESLKATKDNLAAAKSGAAKASELAAAASAELTALRKKLRFRLLVGGVVFAGVACAFIAFYFFGSGSSQAQATTPPQAAAPTLAPVPSSPRVALVKSQKRPARHTARRATNEQSLGGQSFDGSSESHGSDDGE</sequence>
<feature type="compositionally biased region" description="Basic residues" evidence="2">
    <location>
        <begin position="389"/>
        <end position="399"/>
    </location>
</feature>
<keyword evidence="3" id="KW-0812">Transmembrane</keyword>
<keyword evidence="3" id="KW-0472">Membrane</keyword>
<dbReference type="Proteomes" id="UP000540929">
    <property type="component" value="Unassembled WGS sequence"/>
</dbReference>
<accession>A0A7Y9WS12</accession>
<dbReference type="RefSeq" id="WP_179745800.1">
    <property type="nucleotide sequence ID" value="NZ_JACCAS010000002.1"/>
</dbReference>
<dbReference type="AlphaFoldDB" id="A0A7Y9WS12"/>
<keyword evidence="3" id="KW-1133">Transmembrane helix</keyword>
<comment type="caution">
    <text evidence="4">The sequence shown here is derived from an EMBL/GenBank/DDBJ whole genome shotgun (WGS) entry which is preliminary data.</text>
</comment>
<evidence type="ECO:0000256" key="2">
    <source>
        <dbReference type="SAM" id="MobiDB-lite"/>
    </source>
</evidence>
<keyword evidence="5" id="KW-1185">Reference proteome</keyword>
<proteinExistence type="predicted"/>
<keyword evidence="1" id="KW-0175">Coiled coil</keyword>
<evidence type="ECO:0000313" key="5">
    <source>
        <dbReference type="Proteomes" id="UP000540929"/>
    </source>
</evidence>
<feature type="transmembrane region" description="Helical" evidence="3">
    <location>
        <begin position="335"/>
        <end position="355"/>
    </location>
</feature>
<evidence type="ECO:0000313" key="4">
    <source>
        <dbReference type="EMBL" id="NYH26069.1"/>
    </source>
</evidence>
<evidence type="ECO:0000256" key="1">
    <source>
        <dbReference type="SAM" id="Coils"/>
    </source>
</evidence>
<evidence type="ECO:0000256" key="3">
    <source>
        <dbReference type="SAM" id="Phobius"/>
    </source>
</evidence>
<name>A0A7Y9WS12_9BURK</name>